<dbReference type="GO" id="GO:0016116">
    <property type="term" value="P:carotenoid metabolic process"/>
    <property type="evidence" value="ECO:0007669"/>
    <property type="project" value="InterPro"/>
</dbReference>
<evidence type="ECO:0000259" key="1">
    <source>
        <dbReference type="Pfam" id="PF01593"/>
    </source>
</evidence>
<dbReference type="InterPro" id="IPR036188">
    <property type="entry name" value="FAD/NAD-bd_sf"/>
</dbReference>
<dbReference type="GO" id="GO:0016491">
    <property type="term" value="F:oxidoreductase activity"/>
    <property type="evidence" value="ECO:0007669"/>
    <property type="project" value="InterPro"/>
</dbReference>
<proteinExistence type="predicted"/>
<comment type="caution">
    <text evidence="2">The sequence shown here is derived from an EMBL/GenBank/DDBJ whole genome shotgun (WGS) entry which is preliminary data.</text>
</comment>
<evidence type="ECO:0000313" key="2">
    <source>
        <dbReference type="EMBL" id="KAK9814184.1"/>
    </source>
</evidence>
<dbReference type="AlphaFoldDB" id="A0AAW1Q224"/>
<gene>
    <name evidence="2" type="ORF">WJX72_001911</name>
</gene>
<feature type="domain" description="Amine oxidase" evidence="1">
    <location>
        <begin position="174"/>
        <end position="442"/>
    </location>
</feature>
<evidence type="ECO:0000313" key="3">
    <source>
        <dbReference type="Proteomes" id="UP001489004"/>
    </source>
</evidence>
<protein>
    <recommendedName>
        <fullName evidence="1">Amine oxidase domain-containing protein</fullName>
    </recommendedName>
</protein>
<accession>A0AAW1Q224</accession>
<dbReference type="PANTHER" id="PTHR46313:SF1">
    <property type="entry name" value="FAD_NAD(P)-BINDING OXIDOREDUCTASE FAMILY PROTEIN"/>
    <property type="match status" value="1"/>
</dbReference>
<organism evidence="2 3">
    <name type="scientific">[Myrmecia] bisecta</name>
    <dbReference type="NCBI Taxonomy" id="41462"/>
    <lineage>
        <taxon>Eukaryota</taxon>
        <taxon>Viridiplantae</taxon>
        <taxon>Chlorophyta</taxon>
        <taxon>core chlorophytes</taxon>
        <taxon>Trebouxiophyceae</taxon>
        <taxon>Trebouxiales</taxon>
        <taxon>Trebouxiaceae</taxon>
        <taxon>Myrmecia</taxon>
    </lineage>
</organism>
<dbReference type="EMBL" id="JALJOR010000007">
    <property type="protein sequence ID" value="KAK9814184.1"/>
    <property type="molecule type" value="Genomic_DNA"/>
</dbReference>
<dbReference type="SUPFAM" id="SSF51905">
    <property type="entry name" value="FAD/NAD(P)-binding domain"/>
    <property type="match status" value="1"/>
</dbReference>
<name>A0AAW1Q224_9CHLO</name>
<dbReference type="InterPro" id="IPR045892">
    <property type="entry name" value="CrtISO-like"/>
</dbReference>
<dbReference type="InterPro" id="IPR002937">
    <property type="entry name" value="Amino_oxidase"/>
</dbReference>
<dbReference type="PANTHER" id="PTHR46313">
    <property type="match status" value="1"/>
</dbReference>
<dbReference type="Pfam" id="PF01593">
    <property type="entry name" value="Amino_oxidase"/>
    <property type="match status" value="1"/>
</dbReference>
<dbReference type="Gene3D" id="3.50.50.60">
    <property type="entry name" value="FAD/NAD(P)-binding domain"/>
    <property type="match status" value="1"/>
</dbReference>
<sequence length="458" mass="49339">MASRWLCCEPGQRGANPLAHILRAIGEPLELIRYDTWNVILPEGSWLTQVGSRQFLDVLREAAGPSALAEWARLREVMQPLAAAATALPPVALRSDAAVVLSVAKYLPSLLSAGLSALKLTGPFSKVMDGVVNDTFIRNWMDLLCYLLSGQPASGTVAAEVAFMFNEWYKPDAVLEFPVGGSQGMVAALVRGVKKHGPDGQILLNAHVEEILVDRNGRARGVRLANGRKILASKAVVSNATLWDTLPLLPAGAVQQRSRQEVDTTPPCPSFMHLHLGFDGTGLDDLEMHHIVVNSWDEGVTAPGAVVLISIASVADPSLAPPGHHTLHAYLPASELFELWQGLERGSAEYLQLKEERSQVLWQAVERIIPDIRKRVKIEMIGTPLTHRHFLRRHRGSYGPALMGNFAYAPAPVPGLMCCGDSTFPGIGLPAVAASGAIAANTLVPIGQHLDLLKSLGL</sequence>
<dbReference type="Proteomes" id="UP001489004">
    <property type="component" value="Unassembled WGS sequence"/>
</dbReference>
<keyword evidence="3" id="KW-1185">Reference proteome</keyword>
<reference evidence="2 3" key="1">
    <citation type="journal article" date="2024" name="Nat. Commun.">
        <title>Phylogenomics reveals the evolutionary origins of lichenization in chlorophyte algae.</title>
        <authorList>
            <person name="Puginier C."/>
            <person name="Libourel C."/>
            <person name="Otte J."/>
            <person name="Skaloud P."/>
            <person name="Haon M."/>
            <person name="Grisel S."/>
            <person name="Petersen M."/>
            <person name="Berrin J.G."/>
            <person name="Delaux P.M."/>
            <person name="Dal Grande F."/>
            <person name="Keller J."/>
        </authorList>
    </citation>
    <scope>NUCLEOTIDE SEQUENCE [LARGE SCALE GENOMIC DNA]</scope>
    <source>
        <strain evidence="2 3">SAG 2043</strain>
    </source>
</reference>